<dbReference type="InterPro" id="IPR032675">
    <property type="entry name" value="LRR_dom_sf"/>
</dbReference>
<reference evidence="3" key="2">
    <citation type="journal article" date="2019" name="IMA Fungus">
        <title>Genome sequencing and comparison of five Tilletia species to identify candidate genes for the detection of regulated species infecting wheat.</title>
        <authorList>
            <person name="Nguyen H.D.T."/>
            <person name="Sultana T."/>
            <person name="Kesanakurti P."/>
            <person name="Hambleton S."/>
        </authorList>
    </citation>
    <scope>NUCLEOTIDE SEQUENCE</scope>
    <source>
        <strain evidence="3">DAOMC 236426</strain>
    </source>
</reference>
<name>A0A8X7MRS8_9BASI</name>
<evidence type="ECO:0000256" key="1">
    <source>
        <dbReference type="SAM" id="MobiDB-lite"/>
    </source>
</evidence>
<dbReference type="Proteomes" id="UP000077684">
    <property type="component" value="Unassembled WGS sequence"/>
</dbReference>
<dbReference type="GO" id="GO:0031146">
    <property type="term" value="P:SCF-dependent proteasomal ubiquitin-dependent protein catabolic process"/>
    <property type="evidence" value="ECO:0007669"/>
    <property type="project" value="TreeGrafter"/>
</dbReference>
<dbReference type="InterPro" id="IPR006553">
    <property type="entry name" value="Leu-rich_rpt_Cys-con_subtyp"/>
</dbReference>
<dbReference type="Gene3D" id="3.80.10.10">
    <property type="entry name" value="Ribonuclease Inhibitor"/>
    <property type="match status" value="3"/>
</dbReference>
<dbReference type="SUPFAM" id="SSF52047">
    <property type="entry name" value="RNI-like"/>
    <property type="match status" value="1"/>
</dbReference>
<dbReference type="Pfam" id="PF23550">
    <property type="entry name" value="zf_Tbcl_Rhp7"/>
    <property type="match status" value="1"/>
</dbReference>
<dbReference type="EMBL" id="LWDE02000544">
    <property type="protein sequence ID" value="KAE8246860.1"/>
    <property type="molecule type" value="Genomic_DNA"/>
</dbReference>
<organism evidence="3 4">
    <name type="scientific">Tilletia controversa</name>
    <name type="common">dwarf bunt fungus</name>
    <dbReference type="NCBI Taxonomy" id="13291"/>
    <lineage>
        <taxon>Eukaryota</taxon>
        <taxon>Fungi</taxon>
        <taxon>Dikarya</taxon>
        <taxon>Basidiomycota</taxon>
        <taxon>Ustilaginomycotina</taxon>
        <taxon>Exobasidiomycetes</taxon>
        <taxon>Tilletiales</taxon>
        <taxon>Tilletiaceae</taxon>
        <taxon>Tilletia</taxon>
    </lineage>
</organism>
<feature type="domain" description="DNA repair protein rhp7 treble clef" evidence="2">
    <location>
        <begin position="200"/>
        <end position="234"/>
    </location>
</feature>
<dbReference type="GO" id="GO:0019005">
    <property type="term" value="C:SCF ubiquitin ligase complex"/>
    <property type="evidence" value="ECO:0007669"/>
    <property type="project" value="TreeGrafter"/>
</dbReference>
<evidence type="ECO:0000313" key="4">
    <source>
        <dbReference type="Proteomes" id="UP000077684"/>
    </source>
</evidence>
<gene>
    <name evidence="3" type="ORF">A4X06_0g4849</name>
</gene>
<dbReference type="InterPro" id="IPR056451">
    <property type="entry name" value="Znf_Tbcl_Rhp7"/>
</dbReference>
<feature type="region of interest" description="Disordered" evidence="1">
    <location>
        <begin position="73"/>
        <end position="178"/>
    </location>
</feature>
<feature type="compositionally biased region" description="Low complexity" evidence="1">
    <location>
        <begin position="133"/>
        <end position="147"/>
    </location>
</feature>
<dbReference type="PANTHER" id="PTHR13318">
    <property type="entry name" value="PARTNER OF PAIRED, ISOFORM B-RELATED"/>
    <property type="match status" value="1"/>
</dbReference>
<evidence type="ECO:0000313" key="3">
    <source>
        <dbReference type="EMBL" id="KAE8246860.1"/>
    </source>
</evidence>
<feature type="compositionally biased region" description="Polar residues" evidence="1">
    <location>
        <begin position="550"/>
        <end position="567"/>
    </location>
</feature>
<protein>
    <recommendedName>
        <fullName evidence="2">DNA repair protein rhp7 treble clef domain-containing protein</fullName>
    </recommendedName>
</protein>
<accession>A0A8X7MRS8</accession>
<feature type="compositionally biased region" description="Low complexity" evidence="1">
    <location>
        <begin position="73"/>
        <end position="96"/>
    </location>
</feature>
<keyword evidence="4" id="KW-1185">Reference proteome</keyword>
<sequence>MSRVRGPTSALTEFLRERGINNERLSMFRRNAEQQQQAAQETVDAVATGDLDAADAALAAVMGGEGFPNGEGNSSAGAAVAGTSASPSSARSGRLTAVRRRSRASASLNYEEEDDTEEEAEQEAEETLTNSVASSSRSRATAAASRTNGKRAGAMVGKEAAGKKQKKKHDDDDDDDLADWAMAPIAGSSRSNHSYAGRTPGNIDYCAGCKAKFTITKYTKVTDKGAFCHRCGPLQASIAAAAPKPKKKRLTAAEKRQVQIEELKTKIPSLQSMCISIVTDHIEDVDALGDIGPHNIDAISKAIARSRSLNPNTVKLFLSPGLPQLTLYDCSQLDGDSLQSFAAFAPDLEMINLQMCGRLVDTALDAWAQKLKKLHSIELFGPFLVRVEAWYRFFETLGPHLRSFKIRETPRFDLSCVETMVKMCPNITELGLAQIGKLDDRMLSPLAAYRNLTYLDISDPGVSGPGILAESLKDASVIELLSKVGGTLQTLNISGNDALTDAVITDGIAPNCHSLSSLACSGCDQISGKAFAHLWNGTVVEKAGGKAKSGRSSNRMQANGHSASNGAAKTSLSRIDLSRVLLVDDDAVVALMEHSGPSLTHINLNSVDLITERGLGSIAKQCKSAVTLDLSFCRSLDDSLLIDLMKIPTLQKVLVWGCNRVSDFVSHPRVAIVGKERSELF</sequence>
<feature type="compositionally biased region" description="Acidic residues" evidence="1">
    <location>
        <begin position="110"/>
        <end position="126"/>
    </location>
</feature>
<evidence type="ECO:0000259" key="2">
    <source>
        <dbReference type="Pfam" id="PF23550"/>
    </source>
</evidence>
<reference evidence="3" key="1">
    <citation type="submission" date="2016-04" db="EMBL/GenBank/DDBJ databases">
        <authorList>
            <person name="Nguyen H.D."/>
            <person name="Samba Siva P."/>
            <person name="Cullis J."/>
            <person name="Levesque C.A."/>
            <person name="Hambleton S."/>
        </authorList>
    </citation>
    <scope>NUCLEOTIDE SEQUENCE</scope>
    <source>
        <strain evidence="3">DAOMC 236426</strain>
    </source>
</reference>
<dbReference type="AlphaFoldDB" id="A0A8X7MRS8"/>
<dbReference type="SMART" id="SM00367">
    <property type="entry name" value="LRR_CC"/>
    <property type="match status" value="6"/>
</dbReference>
<comment type="caution">
    <text evidence="3">The sequence shown here is derived from an EMBL/GenBank/DDBJ whole genome shotgun (WGS) entry which is preliminary data.</text>
</comment>
<proteinExistence type="predicted"/>
<feature type="region of interest" description="Disordered" evidence="1">
    <location>
        <begin position="545"/>
        <end position="567"/>
    </location>
</feature>